<comment type="caution">
    <text evidence="2">The sequence shown here is derived from an EMBL/GenBank/DDBJ whole genome shotgun (WGS) entry which is preliminary data.</text>
</comment>
<keyword evidence="1" id="KW-0812">Transmembrane</keyword>
<evidence type="ECO:0000313" key="3">
    <source>
        <dbReference type="Proteomes" id="UP000253318"/>
    </source>
</evidence>
<protein>
    <submittedName>
        <fullName evidence="2">Photosystem reaction center subunit H</fullName>
    </submittedName>
</protein>
<keyword evidence="1" id="KW-0472">Membrane</keyword>
<dbReference type="Proteomes" id="UP000253318">
    <property type="component" value="Unassembled WGS sequence"/>
</dbReference>
<dbReference type="AlphaFoldDB" id="A0A368T4Y4"/>
<name>A0A368T4Y4_9ACTN</name>
<organism evidence="2 3">
    <name type="scientific">Marinitenerispora sediminis</name>
    <dbReference type="NCBI Taxonomy" id="1931232"/>
    <lineage>
        <taxon>Bacteria</taxon>
        <taxon>Bacillati</taxon>
        <taxon>Actinomycetota</taxon>
        <taxon>Actinomycetes</taxon>
        <taxon>Streptosporangiales</taxon>
        <taxon>Nocardiopsidaceae</taxon>
        <taxon>Marinitenerispora</taxon>
    </lineage>
</organism>
<dbReference type="EMBL" id="QEIN01000180">
    <property type="protein sequence ID" value="RCV53861.1"/>
    <property type="molecule type" value="Genomic_DNA"/>
</dbReference>
<proteinExistence type="predicted"/>
<feature type="non-terminal residue" evidence="2">
    <location>
        <position position="52"/>
    </location>
</feature>
<sequence length="52" mass="4830">MAAPPGPAGRLADDRVTGRPSPVATAIAAGALAALIGAAVAAGGHGRADERG</sequence>
<accession>A0A368T4Y4</accession>
<keyword evidence="1" id="KW-1133">Transmembrane helix</keyword>
<reference evidence="2 3" key="1">
    <citation type="submission" date="2018-04" db="EMBL/GenBank/DDBJ databases">
        <title>Novel actinobacteria from marine sediment.</title>
        <authorList>
            <person name="Ng Z.Y."/>
            <person name="Tan G.Y.A."/>
        </authorList>
    </citation>
    <scope>NUCLEOTIDE SEQUENCE [LARGE SCALE GENOMIC DNA]</scope>
    <source>
        <strain evidence="2 3">TPS81</strain>
    </source>
</reference>
<feature type="transmembrane region" description="Helical" evidence="1">
    <location>
        <begin position="23"/>
        <end position="42"/>
    </location>
</feature>
<gene>
    <name evidence="2" type="ORF">DEF24_19935</name>
</gene>
<evidence type="ECO:0000256" key="1">
    <source>
        <dbReference type="SAM" id="Phobius"/>
    </source>
</evidence>
<keyword evidence="3" id="KW-1185">Reference proteome</keyword>
<evidence type="ECO:0000313" key="2">
    <source>
        <dbReference type="EMBL" id="RCV53861.1"/>
    </source>
</evidence>